<protein>
    <recommendedName>
        <fullName evidence="3">ATP-binding protein</fullName>
    </recommendedName>
</protein>
<accession>A0ABT4APY3</accession>
<sequence length="703" mass="79233">MTTAPAGNILGETTAEADRRMLDVAFYESRNYLELIHGSDFRFVVGRRGAGKSALFRKVTQALEAEGGAILITEKPDEVKTAALQEELKQLTERYDDARSITRLTWKVQILTSALEHILKHYKAEKLGETRVFLIEFKTKHQSLFEHAGLARSLEALRLVRRANPGVGARALLEKISDYFRLRRLQDAIIDGVQNAIGKRLVFLYDGLDEGWLPSPLATGVLGGLARAAADFREESHGLHCLLFIRDNMLRALVQLDPDYSRNIEGSTLRLQWDERSLLSFVSLRLRAAFRWSQENDTRIWTQFAKGELEGIDGFRRCLKLTLYRPRDLISLLNTAYKAAAAANRDRIIDADLQGAATAISEQRLQDLYKEYQEVLPGMSLFAERFRGGTAKRKSADVKQLLQDVVDAGGTGMVARDFALISTGADAFNALYSVGFLGIQDDVGDAVTFCHDGSNTDVQELPDSRVIVVHPCFWRALSLTGDVPQEEVLIRVDDEDDVAKGVPAKTEMKADRLRKLGQIADDLEKIPLGNEGAHAFEKWVHKTAQYLFAKDLGNIELHPNKSGLQQRDVVGSINADRGFWGRVARVYGVSQIVFECKNFEEMAAPEFRQAWGYLSGPYGRLLIMVTRSSQDKQITNRERALVKEGWDLHEKLIVLIPAILLQRAIRKMRTSKEQREDAIQTILNERLDKYERGYISQKAPRDE</sequence>
<keyword evidence="2" id="KW-1185">Reference proteome</keyword>
<dbReference type="NCBIfam" id="NF047389">
    <property type="entry name" value="ATPase_Sll1717"/>
    <property type="match status" value="1"/>
</dbReference>
<organism evidence="1 2">
    <name type="scientific">Archangium lansingense</name>
    <dbReference type="NCBI Taxonomy" id="2995310"/>
    <lineage>
        <taxon>Bacteria</taxon>
        <taxon>Pseudomonadati</taxon>
        <taxon>Myxococcota</taxon>
        <taxon>Myxococcia</taxon>
        <taxon>Myxococcales</taxon>
        <taxon>Cystobacterineae</taxon>
        <taxon>Archangiaceae</taxon>
        <taxon>Archangium</taxon>
    </lineage>
</organism>
<evidence type="ECO:0000313" key="1">
    <source>
        <dbReference type="EMBL" id="MCY1083761.1"/>
    </source>
</evidence>
<evidence type="ECO:0000313" key="2">
    <source>
        <dbReference type="Proteomes" id="UP001207654"/>
    </source>
</evidence>
<dbReference type="InterPro" id="IPR059206">
    <property type="entry name" value="Sll1717-like"/>
</dbReference>
<dbReference type="RefSeq" id="WP_267542641.1">
    <property type="nucleotide sequence ID" value="NZ_JAPNKA010000002.1"/>
</dbReference>
<dbReference type="Proteomes" id="UP001207654">
    <property type="component" value="Unassembled WGS sequence"/>
</dbReference>
<gene>
    <name evidence="1" type="ORF">OV287_55910</name>
</gene>
<comment type="caution">
    <text evidence="1">The sequence shown here is derived from an EMBL/GenBank/DDBJ whole genome shotgun (WGS) entry which is preliminary data.</text>
</comment>
<proteinExistence type="predicted"/>
<evidence type="ECO:0008006" key="3">
    <source>
        <dbReference type="Google" id="ProtNLM"/>
    </source>
</evidence>
<dbReference type="EMBL" id="JAPNKA010000002">
    <property type="protein sequence ID" value="MCY1083761.1"/>
    <property type="molecule type" value="Genomic_DNA"/>
</dbReference>
<name>A0ABT4APY3_9BACT</name>
<reference evidence="1 2" key="1">
    <citation type="submission" date="2022-11" db="EMBL/GenBank/DDBJ databases">
        <title>Minimal conservation of predation-associated metabolite biosynthetic gene clusters underscores biosynthetic potential of Myxococcota including descriptions for ten novel species: Archangium lansinium sp. nov., Myxococcus landrumus sp. nov., Nannocystis bai.</title>
        <authorList>
            <person name="Ahearne A."/>
            <person name="Stevens C."/>
            <person name="Phillips K."/>
        </authorList>
    </citation>
    <scope>NUCLEOTIDE SEQUENCE [LARGE SCALE GENOMIC DNA]</scope>
    <source>
        <strain evidence="1 2">MIWBW</strain>
    </source>
</reference>